<evidence type="ECO:0000313" key="3">
    <source>
        <dbReference type="Proteomes" id="UP001328107"/>
    </source>
</evidence>
<organism evidence="2 3">
    <name type="scientific">Pristionchus mayeri</name>
    <dbReference type="NCBI Taxonomy" id="1317129"/>
    <lineage>
        <taxon>Eukaryota</taxon>
        <taxon>Metazoa</taxon>
        <taxon>Ecdysozoa</taxon>
        <taxon>Nematoda</taxon>
        <taxon>Chromadorea</taxon>
        <taxon>Rhabditida</taxon>
        <taxon>Rhabditina</taxon>
        <taxon>Diplogasteromorpha</taxon>
        <taxon>Diplogasteroidea</taxon>
        <taxon>Neodiplogasteridae</taxon>
        <taxon>Pristionchus</taxon>
    </lineage>
</organism>
<comment type="caution">
    <text evidence="2">The sequence shown here is derived from an EMBL/GenBank/DDBJ whole genome shotgun (WGS) entry which is preliminary data.</text>
</comment>
<proteinExistence type="predicted"/>
<feature type="coiled-coil region" evidence="1">
    <location>
        <begin position="70"/>
        <end position="97"/>
    </location>
</feature>
<sequence length="242" mass="27897">DLLNIPSHCKNSSSAPFGRIFDSVYKKNPSKKFKPEDEDSIFCTTQGYIVNKNKFARRFELTQATMFTSLEVLYQELAKLQQQMAEIHNAITELAKSIPSTFQSSFEGVKQKEAVKDTLKTDSNDRLRRFQVFLRNLESKKDDVEEIKEICEKIEAPFPVKFFRLRGKEGIRPVILKRGKNPLFPSLVARPNYSPEEEKTNKSAWADACSRNDSAGRKEYIVKNLKVIKLEKPGEWTARDRP</sequence>
<evidence type="ECO:0000256" key="1">
    <source>
        <dbReference type="SAM" id="Coils"/>
    </source>
</evidence>
<keyword evidence="3" id="KW-1185">Reference proteome</keyword>
<feature type="non-terminal residue" evidence="2">
    <location>
        <position position="1"/>
    </location>
</feature>
<feature type="non-terminal residue" evidence="2">
    <location>
        <position position="242"/>
    </location>
</feature>
<dbReference type="EMBL" id="BTRK01000002">
    <property type="protein sequence ID" value="GMR38453.1"/>
    <property type="molecule type" value="Genomic_DNA"/>
</dbReference>
<reference evidence="3" key="1">
    <citation type="submission" date="2022-10" db="EMBL/GenBank/DDBJ databases">
        <title>Genome assembly of Pristionchus species.</title>
        <authorList>
            <person name="Yoshida K."/>
            <person name="Sommer R.J."/>
        </authorList>
    </citation>
    <scope>NUCLEOTIDE SEQUENCE [LARGE SCALE GENOMIC DNA]</scope>
    <source>
        <strain evidence="3">RS5460</strain>
    </source>
</reference>
<dbReference type="AlphaFoldDB" id="A0AAN4ZC54"/>
<gene>
    <name evidence="2" type="ORF">PMAYCL1PPCAC_08648</name>
</gene>
<dbReference type="Proteomes" id="UP001328107">
    <property type="component" value="Unassembled WGS sequence"/>
</dbReference>
<keyword evidence="1" id="KW-0175">Coiled coil</keyword>
<protein>
    <submittedName>
        <fullName evidence="2">Uncharacterized protein</fullName>
    </submittedName>
</protein>
<name>A0AAN4ZC54_9BILA</name>
<evidence type="ECO:0000313" key="2">
    <source>
        <dbReference type="EMBL" id="GMR38453.1"/>
    </source>
</evidence>
<accession>A0AAN4ZC54</accession>